<feature type="non-terminal residue" evidence="4">
    <location>
        <position position="55"/>
    </location>
</feature>
<dbReference type="SUPFAM" id="SSF56645">
    <property type="entry name" value="Acyl-CoA dehydrogenase NM domain-like"/>
    <property type="match status" value="1"/>
</dbReference>
<dbReference type="InterPro" id="IPR009100">
    <property type="entry name" value="AcylCoA_DH/oxidase_NM_dom_sf"/>
</dbReference>
<evidence type="ECO:0000256" key="3">
    <source>
        <dbReference type="ARBA" id="ARBA00022827"/>
    </source>
</evidence>
<accession>A0A820GGX4</accession>
<keyword evidence="5" id="KW-1185">Reference proteome</keyword>
<dbReference type="EMBL" id="CAJOBG010010039">
    <property type="protein sequence ID" value="CAF4278102.1"/>
    <property type="molecule type" value="Genomic_DNA"/>
</dbReference>
<comment type="cofactor">
    <cofactor evidence="1">
        <name>FAD</name>
        <dbReference type="ChEBI" id="CHEBI:57692"/>
    </cofactor>
</comment>
<sequence length="55" mass="6018">PDPKAPASKAFTAFAIEADNQGLIRGRKEWNMGQRASDTRGITFEDMRVPAANVL</sequence>
<evidence type="ECO:0000256" key="1">
    <source>
        <dbReference type="ARBA" id="ARBA00001974"/>
    </source>
</evidence>
<proteinExistence type="predicted"/>
<dbReference type="Proteomes" id="UP000663866">
    <property type="component" value="Unassembled WGS sequence"/>
</dbReference>
<dbReference type="GO" id="GO:0016627">
    <property type="term" value="F:oxidoreductase activity, acting on the CH-CH group of donors"/>
    <property type="evidence" value="ECO:0007669"/>
    <property type="project" value="InterPro"/>
</dbReference>
<keyword evidence="3" id="KW-0274">FAD</keyword>
<name>A0A820GGX4_9BILA</name>
<gene>
    <name evidence="4" type="ORF">OVN521_LOCUS30469</name>
</gene>
<dbReference type="InterPro" id="IPR046373">
    <property type="entry name" value="Acyl-CoA_Oxase/DH_mid-dom_sf"/>
</dbReference>
<evidence type="ECO:0000256" key="2">
    <source>
        <dbReference type="ARBA" id="ARBA00022630"/>
    </source>
</evidence>
<keyword evidence="2" id="KW-0285">Flavoprotein</keyword>
<protein>
    <submittedName>
        <fullName evidence="4">Uncharacterized protein</fullName>
    </submittedName>
</protein>
<dbReference type="AlphaFoldDB" id="A0A820GGX4"/>
<dbReference type="Gene3D" id="2.40.110.10">
    <property type="entry name" value="Butyryl-CoA Dehydrogenase, subunit A, domain 2"/>
    <property type="match status" value="1"/>
</dbReference>
<reference evidence="4" key="1">
    <citation type="submission" date="2021-02" db="EMBL/GenBank/DDBJ databases">
        <authorList>
            <person name="Nowell W R."/>
        </authorList>
    </citation>
    <scope>NUCLEOTIDE SEQUENCE</scope>
</reference>
<evidence type="ECO:0000313" key="5">
    <source>
        <dbReference type="Proteomes" id="UP000663866"/>
    </source>
</evidence>
<evidence type="ECO:0000313" key="4">
    <source>
        <dbReference type="EMBL" id="CAF4278102.1"/>
    </source>
</evidence>
<organism evidence="4 5">
    <name type="scientific">Rotaria magnacalcarata</name>
    <dbReference type="NCBI Taxonomy" id="392030"/>
    <lineage>
        <taxon>Eukaryota</taxon>
        <taxon>Metazoa</taxon>
        <taxon>Spiralia</taxon>
        <taxon>Gnathifera</taxon>
        <taxon>Rotifera</taxon>
        <taxon>Eurotatoria</taxon>
        <taxon>Bdelloidea</taxon>
        <taxon>Philodinida</taxon>
        <taxon>Philodinidae</taxon>
        <taxon>Rotaria</taxon>
    </lineage>
</organism>
<feature type="non-terminal residue" evidence="4">
    <location>
        <position position="1"/>
    </location>
</feature>
<comment type="caution">
    <text evidence="4">The sequence shown here is derived from an EMBL/GenBank/DDBJ whole genome shotgun (WGS) entry which is preliminary data.</text>
</comment>